<dbReference type="InterPro" id="IPR023210">
    <property type="entry name" value="NADP_OxRdtase_dom"/>
</dbReference>
<comment type="similarity">
    <text evidence="1">Belongs to the aldo/keto reductase family.</text>
</comment>
<dbReference type="PANTHER" id="PTHR43827:SF3">
    <property type="entry name" value="NADP-DEPENDENT OXIDOREDUCTASE DOMAIN-CONTAINING PROTEIN"/>
    <property type="match status" value="1"/>
</dbReference>
<dbReference type="PANTHER" id="PTHR43827">
    <property type="entry name" value="2,5-DIKETO-D-GLUCONIC ACID REDUCTASE"/>
    <property type="match status" value="1"/>
</dbReference>
<gene>
    <name evidence="5" type="ORF">Harman_31580</name>
</gene>
<dbReference type="EMBL" id="BIXZ01000006">
    <property type="protein sequence ID" value="GCF15223.1"/>
    <property type="molecule type" value="Genomic_DNA"/>
</dbReference>
<dbReference type="PIRSF" id="PIRSF000097">
    <property type="entry name" value="AKR"/>
    <property type="match status" value="1"/>
</dbReference>
<dbReference type="PRINTS" id="PR00069">
    <property type="entry name" value="ALDKETRDTASE"/>
</dbReference>
<dbReference type="SUPFAM" id="SSF51430">
    <property type="entry name" value="NAD(P)-linked oxidoreductase"/>
    <property type="match status" value="1"/>
</dbReference>
<evidence type="ECO:0000313" key="5">
    <source>
        <dbReference type="EMBL" id="GCF15223.1"/>
    </source>
</evidence>
<reference evidence="5 6" key="1">
    <citation type="submission" date="2019-02" db="EMBL/GenBank/DDBJ databases">
        <title>Haloarcula mannanilyticum sp. nov., a mannan degrading haloarchaeon isolated from commercial salt.</title>
        <authorList>
            <person name="Enomoto S."/>
            <person name="Shimane Y."/>
            <person name="Kamekura M."/>
            <person name="Ito T."/>
            <person name="Moriya O."/>
            <person name="Ihara K."/>
            <person name="Takahashi-Ando N."/>
            <person name="Fukushima Y."/>
            <person name="Yoshida Y."/>
            <person name="Usama R."/>
            <person name="Takai K."/>
            <person name="Minegishi H."/>
        </authorList>
    </citation>
    <scope>NUCLEOTIDE SEQUENCE [LARGE SCALE GENOMIC DNA]</scope>
    <source>
        <strain evidence="5 6">MD130-1</strain>
    </source>
</reference>
<dbReference type="GO" id="GO:0016616">
    <property type="term" value="F:oxidoreductase activity, acting on the CH-OH group of donors, NAD or NADP as acceptor"/>
    <property type="evidence" value="ECO:0007669"/>
    <property type="project" value="UniProtKB-ARBA"/>
</dbReference>
<accession>A0A4C2ERK2</accession>
<keyword evidence="3" id="KW-0560">Oxidoreductase</keyword>
<evidence type="ECO:0000256" key="3">
    <source>
        <dbReference type="ARBA" id="ARBA00023002"/>
    </source>
</evidence>
<sequence>MCVAGILSYMSELPALGLGTWQNTDPDVCAESVRTALEMGYQHIDTAQYYGNEEAVGEGIASADVPREDVFVASKVHAEKFGLAYDEVIEGLEVTLDRLGLDSLDLLYVHWPVGNYDAAETLPAFDELVDRGLIDYVGVCNFSTELLDEAIDTLESPLFAHQVETHPLLQQDELVEHAQEHDYYHVAYSPLARGDVFDIPEVEAIAEKHDVSAPQISLAWLLSRENVRAVPKATSEAHIRDNLGALDLELDDEDIERIETIERTERYVERDGAPWLDD</sequence>
<comment type="caution">
    <text evidence="5">The sequence shown here is derived from an EMBL/GenBank/DDBJ whole genome shotgun (WGS) entry which is preliminary data.</text>
</comment>
<keyword evidence="6" id="KW-1185">Reference proteome</keyword>
<evidence type="ECO:0000256" key="2">
    <source>
        <dbReference type="ARBA" id="ARBA00022857"/>
    </source>
</evidence>
<evidence type="ECO:0000313" key="6">
    <source>
        <dbReference type="Proteomes" id="UP000304382"/>
    </source>
</evidence>
<dbReference type="Proteomes" id="UP000304382">
    <property type="component" value="Unassembled WGS sequence"/>
</dbReference>
<evidence type="ECO:0000256" key="1">
    <source>
        <dbReference type="ARBA" id="ARBA00007905"/>
    </source>
</evidence>
<keyword evidence="2" id="KW-0521">NADP</keyword>
<evidence type="ECO:0000259" key="4">
    <source>
        <dbReference type="Pfam" id="PF00248"/>
    </source>
</evidence>
<name>A0A4C2ERK2_9EURY</name>
<dbReference type="Gene3D" id="3.20.20.100">
    <property type="entry name" value="NADP-dependent oxidoreductase domain"/>
    <property type="match status" value="1"/>
</dbReference>
<dbReference type="AlphaFoldDB" id="A0A4C2ERK2"/>
<protein>
    <submittedName>
        <fullName evidence="5">Aldehyde oxidoreductase</fullName>
    </submittedName>
</protein>
<dbReference type="Pfam" id="PF00248">
    <property type="entry name" value="Aldo_ket_red"/>
    <property type="match status" value="1"/>
</dbReference>
<proteinExistence type="inferred from homology"/>
<organism evidence="5 6">
    <name type="scientific">Haloarcula mannanilytica</name>
    <dbReference type="NCBI Taxonomy" id="2509225"/>
    <lineage>
        <taxon>Archaea</taxon>
        <taxon>Methanobacteriati</taxon>
        <taxon>Methanobacteriota</taxon>
        <taxon>Stenosarchaea group</taxon>
        <taxon>Halobacteria</taxon>
        <taxon>Halobacteriales</taxon>
        <taxon>Haloarculaceae</taxon>
        <taxon>Haloarcula</taxon>
    </lineage>
</organism>
<dbReference type="InterPro" id="IPR020471">
    <property type="entry name" value="AKR"/>
</dbReference>
<dbReference type="InterPro" id="IPR036812">
    <property type="entry name" value="NAD(P)_OxRdtase_dom_sf"/>
</dbReference>
<feature type="domain" description="NADP-dependent oxidoreductase" evidence="4">
    <location>
        <begin position="16"/>
        <end position="261"/>
    </location>
</feature>